<feature type="transmembrane region" description="Helical" evidence="1">
    <location>
        <begin position="324"/>
        <end position="343"/>
    </location>
</feature>
<keyword evidence="1" id="KW-0472">Membrane</keyword>
<keyword evidence="1" id="KW-0812">Transmembrane</keyword>
<feature type="transmembrane region" description="Helical" evidence="1">
    <location>
        <begin position="94"/>
        <end position="113"/>
    </location>
</feature>
<organism evidence="2 3">
    <name type="scientific">Mesoplasma coleopterae</name>
    <dbReference type="NCBI Taxonomy" id="324078"/>
    <lineage>
        <taxon>Bacteria</taxon>
        <taxon>Bacillati</taxon>
        <taxon>Mycoplasmatota</taxon>
        <taxon>Mollicutes</taxon>
        <taxon>Entomoplasmatales</taxon>
        <taxon>Entomoplasmataceae</taxon>
        <taxon>Mesoplasma</taxon>
    </lineage>
</organism>
<feature type="transmembrane region" description="Helical" evidence="1">
    <location>
        <begin position="54"/>
        <end position="82"/>
    </location>
</feature>
<proteinExistence type="predicted"/>
<evidence type="ECO:0000313" key="2">
    <source>
        <dbReference type="EMBL" id="ATZ20607.1"/>
    </source>
</evidence>
<evidence type="ECO:0008006" key="4">
    <source>
        <dbReference type="Google" id="ProtNLM"/>
    </source>
</evidence>
<gene>
    <name evidence="2" type="ORF">MCOLE_v1c00920</name>
</gene>
<keyword evidence="3" id="KW-1185">Reference proteome</keyword>
<feature type="transmembrane region" description="Helical" evidence="1">
    <location>
        <begin position="12"/>
        <end position="34"/>
    </location>
</feature>
<evidence type="ECO:0000256" key="1">
    <source>
        <dbReference type="SAM" id="Phobius"/>
    </source>
</evidence>
<dbReference type="KEGG" id="mcol:MCOLE_v1c00920"/>
<feature type="transmembrane region" description="Helical" evidence="1">
    <location>
        <begin position="380"/>
        <end position="400"/>
    </location>
</feature>
<accession>A0A2K8P1H4</accession>
<name>A0A2K8P1H4_9MOLU</name>
<feature type="transmembrane region" description="Helical" evidence="1">
    <location>
        <begin position="355"/>
        <end position="374"/>
    </location>
</feature>
<dbReference type="RefSeq" id="WP_100670522.1">
    <property type="nucleotide sequence ID" value="NZ_CP022510.1"/>
</dbReference>
<reference evidence="2 3" key="1">
    <citation type="submission" date="2017-11" db="EMBL/GenBank/DDBJ databases">
        <title>Genome sequence of Mesoplasma coleopterae BARC 779 (ATCC 49583).</title>
        <authorList>
            <person name="Lo W.-S."/>
            <person name="Kuo C.-H."/>
        </authorList>
    </citation>
    <scope>NUCLEOTIDE SEQUENCE [LARGE SCALE GENOMIC DNA]</scope>
    <source>
        <strain evidence="2 3">BARC 779</strain>
    </source>
</reference>
<dbReference type="OrthoDB" id="394310at2"/>
<protein>
    <recommendedName>
        <fullName evidence="4">Phosphatidic acid phosphatase type 2/haloperoxidase domain-containing protein</fullName>
    </recommendedName>
</protein>
<keyword evidence="1" id="KW-1133">Transmembrane helix</keyword>
<feature type="transmembrane region" description="Helical" evidence="1">
    <location>
        <begin position="143"/>
        <end position="165"/>
    </location>
</feature>
<dbReference type="EMBL" id="CP024968">
    <property type="protein sequence ID" value="ATZ20607.1"/>
    <property type="molecule type" value="Genomic_DNA"/>
</dbReference>
<evidence type="ECO:0000313" key="3">
    <source>
        <dbReference type="Proteomes" id="UP000232221"/>
    </source>
</evidence>
<sequence>MNNNFELKEKKIWIKLYWCTLIILVSSLLITTFFDYQITDFFTQGMNNYFLRQIVNFVSSGGNFVITIPIGIIVATILETLYFKYKIKNNLIKFAPYILLIVGLIFFGSLYCIQKASYTFSDDIKNNTLNSIWIKTLTTWKEPIIICSIWIILMTVILSYGTFFFRVKFARRSDILQNKYWIGALEMLTVFLISYFTVLVLKLFFARPFYFSVEYRNLFGMSDSNEIEHLFDGLTIENYANHPGAKLLIDLYLQTEGLELNDSNFKLATDWMAQTLWQIPYGPAPEPVWRWTYWFIPNIFSRVNSHTINDGVIYWSSQAFNGDFPSGHIELPLSIFGTFFIIKRSGSVNFKNKKILLFTILTSIMFVLTFFFMIVYRFHWITDMIFTPILYFAFLPIAYFKTERWIYAIIFRFSKIKKVIITDNGNKTEFKIVINNENLVFKIKKKGKKAFKYEYKIKAKYPSLLVERI</sequence>
<dbReference type="Proteomes" id="UP000232221">
    <property type="component" value="Chromosome"/>
</dbReference>
<feature type="transmembrane region" description="Helical" evidence="1">
    <location>
        <begin position="185"/>
        <end position="205"/>
    </location>
</feature>
<dbReference type="AlphaFoldDB" id="A0A2K8P1H4"/>